<dbReference type="GO" id="GO:0003677">
    <property type="term" value="F:DNA binding"/>
    <property type="evidence" value="ECO:0007669"/>
    <property type="project" value="UniProtKB-KW"/>
</dbReference>
<dbReference type="GO" id="GO:0008270">
    <property type="term" value="F:zinc ion binding"/>
    <property type="evidence" value="ECO:0007669"/>
    <property type="project" value="UniProtKB-KW"/>
</dbReference>
<feature type="region of interest" description="Disordered" evidence="12">
    <location>
        <begin position="1"/>
        <end position="232"/>
    </location>
</feature>
<feature type="compositionally biased region" description="Polar residues" evidence="12">
    <location>
        <begin position="16"/>
        <end position="33"/>
    </location>
</feature>
<keyword evidence="4" id="KW-0677">Repeat</keyword>
<evidence type="ECO:0000256" key="5">
    <source>
        <dbReference type="ARBA" id="ARBA00022771"/>
    </source>
</evidence>
<dbReference type="SMART" id="SM00355">
    <property type="entry name" value="ZnF_C2H2"/>
    <property type="match status" value="2"/>
</dbReference>
<protein>
    <submittedName>
        <fullName evidence="14">Transcriptional regulator prz1</fullName>
    </submittedName>
</protein>
<comment type="subcellular location">
    <subcellularLocation>
        <location evidence="1">Nucleus</location>
    </subcellularLocation>
</comment>
<dbReference type="EMBL" id="RYZW01000079">
    <property type="protein sequence ID" value="TDZ51719.1"/>
    <property type="molecule type" value="Genomic_DNA"/>
</dbReference>
<accession>A0A4R8RB30</accession>
<feature type="compositionally biased region" description="Polar residues" evidence="12">
    <location>
        <begin position="59"/>
        <end position="108"/>
    </location>
</feature>
<dbReference type="InterPro" id="IPR036236">
    <property type="entry name" value="Znf_C2H2_sf"/>
</dbReference>
<sequence>MIPPSAPPSSSSAASNAQHSPQTASSGLTSPSGVTGEGLSPLSGVNTTSSQGSYYPGNSHGSWPTPGSYQLSSSTPQPIGQQSHYNSRASTYEQQSPLAYSRTSQSPATGGEGLPAPSYAQGHQPFQTSYPHPAAGAAPASLPSHGASASQSAILGSQPPISTQPPTPGGMPSAVDSYAQSRPPATPGYYAASAPHQSGFHNYAHHTSPTAPSPTTSVGSSRGLSSLQHPPGLSYRYNPYGGVPSMAGSIMSNLNAPNHQMSLVQGMAVPYGAHLAPSMYGHSHGGPPNPQAERPFKCDQCPQSFNRNHDLKRHKRIHLAVKPFPCNWCEKSFSRKDALKRHKLVKGCGTNKDEGNDSNQRSPDHSDDGTPPLKREG</sequence>
<evidence type="ECO:0000313" key="15">
    <source>
        <dbReference type="Proteomes" id="UP000295703"/>
    </source>
</evidence>
<evidence type="ECO:0000313" key="14">
    <source>
        <dbReference type="EMBL" id="TDZ51719.1"/>
    </source>
</evidence>
<feature type="compositionally biased region" description="Basic and acidic residues" evidence="12">
    <location>
        <begin position="362"/>
        <end position="377"/>
    </location>
</feature>
<dbReference type="PROSITE" id="PS50157">
    <property type="entry name" value="ZINC_FINGER_C2H2_2"/>
    <property type="match status" value="2"/>
</dbReference>
<keyword evidence="10" id="KW-0539">Nucleus</keyword>
<evidence type="ECO:0000256" key="2">
    <source>
        <dbReference type="ARBA" id="ARBA00006991"/>
    </source>
</evidence>
<feature type="compositionally biased region" description="Polar residues" evidence="12">
    <location>
        <begin position="43"/>
        <end position="53"/>
    </location>
</feature>
<gene>
    <name evidence="14" type="primary">prz1-2</name>
    <name evidence="14" type="ORF">CTRI78_v007430</name>
</gene>
<dbReference type="Pfam" id="PF00096">
    <property type="entry name" value="zf-C2H2"/>
    <property type="match status" value="2"/>
</dbReference>
<keyword evidence="3" id="KW-0479">Metal-binding</keyword>
<dbReference type="GO" id="GO:0005634">
    <property type="term" value="C:nucleus"/>
    <property type="evidence" value="ECO:0007669"/>
    <property type="project" value="UniProtKB-SubCell"/>
</dbReference>
<dbReference type="FunFam" id="3.30.160.60:FF:001156">
    <property type="entry name" value="Zinc finger protein 407"/>
    <property type="match status" value="1"/>
</dbReference>
<reference evidence="14 15" key="1">
    <citation type="submission" date="2018-12" db="EMBL/GenBank/DDBJ databases">
        <title>Genome sequence and assembly of Colletotrichum trifolii.</title>
        <authorList>
            <person name="Gan P."/>
            <person name="Shirasu K."/>
        </authorList>
    </citation>
    <scope>NUCLEOTIDE SEQUENCE [LARGE SCALE GENOMIC DNA]</scope>
    <source>
        <strain evidence="14 15">543-2</strain>
    </source>
</reference>
<proteinExistence type="inferred from homology"/>
<feature type="region of interest" description="Disordered" evidence="12">
    <location>
        <begin position="347"/>
        <end position="377"/>
    </location>
</feature>
<feature type="domain" description="C2H2-type" evidence="13">
    <location>
        <begin position="324"/>
        <end position="343"/>
    </location>
</feature>
<dbReference type="GO" id="GO:0010468">
    <property type="term" value="P:regulation of gene expression"/>
    <property type="evidence" value="ECO:0007669"/>
    <property type="project" value="TreeGrafter"/>
</dbReference>
<dbReference type="STRING" id="5466.A0A4R8RB30"/>
<feature type="compositionally biased region" description="Polar residues" evidence="12">
    <location>
        <begin position="218"/>
        <end position="228"/>
    </location>
</feature>
<keyword evidence="15" id="KW-1185">Reference proteome</keyword>
<evidence type="ECO:0000256" key="4">
    <source>
        <dbReference type="ARBA" id="ARBA00022737"/>
    </source>
</evidence>
<keyword evidence="6" id="KW-0862">Zinc</keyword>
<feature type="compositionally biased region" description="Low complexity" evidence="12">
    <location>
        <begin position="131"/>
        <end position="161"/>
    </location>
</feature>
<dbReference type="AlphaFoldDB" id="A0A4R8RB30"/>
<comment type="similarity">
    <text evidence="2">Belongs to the krueppel C2H2-type zinc-finger protein family.</text>
</comment>
<evidence type="ECO:0000256" key="1">
    <source>
        <dbReference type="ARBA" id="ARBA00004123"/>
    </source>
</evidence>
<keyword evidence="5 11" id="KW-0863">Zinc-finger</keyword>
<dbReference type="PROSITE" id="PS00028">
    <property type="entry name" value="ZINC_FINGER_C2H2_1"/>
    <property type="match status" value="1"/>
</dbReference>
<evidence type="ECO:0000256" key="7">
    <source>
        <dbReference type="ARBA" id="ARBA00023015"/>
    </source>
</evidence>
<feature type="domain" description="C2H2-type" evidence="13">
    <location>
        <begin position="296"/>
        <end position="323"/>
    </location>
</feature>
<keyword evidence="9" id="KW-0804">Transcription</keyword>
<keyword evidence="7" id="KW-0805">Transcription regulation</keyword>
<evidence type="ECO:0000256" key="10">
    <source>
        <dbReference type="ARBA" id="ARBA00023242"/>
    </source>
</evidence>
<dbReference type="SUPFAM" id="SSF57667">
    <property type="entry name" value="beta-beta-alpha zinc fingers"/>
    <property type="match status" value="1"/>
</dbReference>
<dbReference type="Proteomes" id="UP000295703">
    <property type="component" value="Unassembled WGS sequence"/>
</dbReference>
<dbReference type="Gene3D" id="3.30.160.60">
    <property type="entry name" value="Classic Zinc Finger"/>
    <property type="match status" value="2"/>
</dbReference>
<evidence type="ECO:0000256" key="6">
    <source>
        <dbReference type="ARBA" id="ARBA00022833"/>
    </source>
</evidence>
<organism evidence="14 15">
    <name type="scientific">Colletotrichum trifolii</name>
    <dbReference type="NCBI Taxonomy" id="5466"/>
    <lineage>
        <taxon>Eukaryota</taxon>
        <taxon>Fungi</taxon>
        <taxon>Dikarya</taxon>
        <taxon>Ascomycota</taxon>
        <taxon>Pezizomycotina</taxon>
        <taxon>Sordariomycetes</taxon>
        <taxon>Hypocreomycetidae</taxon>
        <taxon>Glomerellales</taxon>
        <taxon>Glomerellaceae</taxon>
        <taxon>Colletotrichum</taxon>
        <taxon>Colletotrichum orbiculare species complex</taxon>
    </lineage>
</organism>
<dbReference type="InterPro" id="IPR013087">
    <property type="entry name" value="Znf_C2H2_type"/>
</dbReference>
<evidence type="ECO:0000256" key="11">
    <source>
        <dbReference type="PROSITE-ProRule" id="PRU00042"/>
    </source>
</evidence>
<comment type="caution">
    <text evidence="14">The sequence shown here is derived from an EMBL/GenBank/DDBJ whole genome shotgun (WGS) entry which is preliminary data.</text>
</comment>
<feature type="compositionally biased region" description="Low complexity" evidence="12">
    <location>
        <begin position="205"/>
        <end position="217"/>
    </location>
</feature>
<evidence type="ECO:0000256" key="12">
    <source>
        <dbReference type="SAM" id="MobiDB-lite"/>
    </source>
</evidence>
<evidence type="ECO:0000256" key="3">
    <source>
        <dbReference type="ARBA" id="ARBA00022723"/>
    </source>
</evidence>
<evidence type="ECO:0000259" key="13">
    <source>
        <dbReference type="PROSITE" id="PS50157"/>
    </source>
</evidence>
<evidence type="ECO:0000256" key="9">
    <source>
        <dbReference type="ARBA" id="ARBA00023163"/>
    </source>
</evidence>
<dbReference type="FunFam" id="3.30.160.60:FF:000065">
    <property type="entry name" value="B-cell CLL/lymphoma 6, member B"/>
    <property type="match status" value="1"/>
</dbReference>
<dbReference type="PANTHER" id="PTHR16515:SF66">
    <property type="entry name" value="C2H2-TYPE DOMAIN-CONTAINING PROTEIN"/>
    <property type="match status" value="1"/>
</dbReference>
<dbReference type="PANTHER" id="PTHR16515">
    <property type="entry name" value="PR DOMAIN ZINC FINGER PROTEIN"/>
    <property type="match status" value="1"/>
</dbReference>
<name>A0A4R8RB30_COLTR</name>
<keyword evidence="8" id="KW-0238">DNA-binding</keyword>
<evidence type="ECO:0000256" key="8">
    <source>
        <dbReference type="ARBA" id="ARBA00023125"/>
    </source>
</evidence>
<dbReference type="InterPro" id="IPR050331">
    <property type="entry name" value="Zinc_finger"/>
</dbReference>